<dbReference type="Pfam" id="PF22691">
    <property type="entry name" value="Thiolase_C_1"/>
    <property type="match status" value="1"/>
</dbReference>
<dbReference type="InterPro" id="IPR055140">
    <property type="entry name" value="Thiolase_C_2"/>
</dbReference>
<feature type="domain" description="Thiolase N-terminal" evidence="1">
    <location>
        <begin position="5"/>
        <end position="232"/>
    </location>
</feature>
<dbReference type="CDD" id="cd00829">
    <property type="entry name" value="SCP-x_thiolase"/>
    <property type="match status" value="1"/>
</dbReference>
<evidence type="ECO:0000313" key="3">
    <source>
        <dbReference type="EMBL" id="KAA9108216.1"/>
    </source>
</evidence>
<reference evidence="4" key="1">
    <citation type="submission" date="2019-09" db="EMBL/GenBank/DDBJ databases">
        <title>Mumia zhuanghuii sp. nov. isolated from the intestinal contents of plateau pika (Ochotona curzoniae) in the Qinghai-Tibet plateau of China.</title>
        <authorList>
            <person name="Tian Z."/>
        </authorList>
    </citation>
    <scope>NUCLEOTIDE SEQUENCE [LARGE SCALE GENOMIC DNA]</scope>
    <source>
        <strain evidence="4">JCM 30598</strain>
    </source>
</reference>
<dbReference type="PANTHER" id="PTHR42870">
    <property type="entry name" value="ACETYL-COA C-ACETYLTRANSFERASE"/>
    <property type="match status" value="1"/>
</dbReference>
<accession>A0A5J5J109</accession>
<dbReference type="InterPro" id="IPR002155">
    <property type="entry name" value="Thiolase"/>
</dbReference>
<sequence>MNSQVVISGVGMHPFGKFLDLSMKDMAKVAVDAALADAAIGVDDVQALFFSNALAGLITGQECIRGEVTVYPLGLGGIPIHNVENACASGGNALHLAWMAVASGMYDTVLALGVEKANHEDRQRTFSAYAAGMDVEQAFATGEGAGQERSPFVDRQARLASTLFEERGVTMEGLARVASRSLQAARLNPYAHRRFGGTPEDVLNSRVVVDPLTVLMSSPVSDGAAAVVVTSRPDVVRSARSVSILASRMATRPPKNKPDAPNAVEGSALAAYEQAGLGPEDMDFAEVHDASVAYELMAWTDVGICAPGDEQRWAMEGVTEASGSMPVNRSGGLVGRGHALGASGLAQVHDVVAQLRGEAGELQLPTAERALVQIGGGVVDWLTAASSVHILGRG</sequence>
<dbReference type="Pfam" id="PF00108">
    <property type="entry name" value="Thiolase_N"/>
    <property type="match status" value="1"/>
</dbReference>
<dbReference type="PIRSF" id="PIRSF000429">
    <property type="entry name" value="Ac-CoA_Ac_transf"/>
    <property type="match status" value="1"/>
</dbReference>
<organism evidence="3 4">
    <name type="scientific">Microbacterium rhizomatis</name>
    <dbReference type="NCBI Taxonomy" id="1631477"/>
    <lineage>
        <taxon>Bacteria</taxon>
        <taxon>Bacillati</taxon>
        <taxon>Actinomycetota</taxon>
        <taxon>Actinomycetes</taxon>
        <taxon>Micrococcales</taxon>
        <taxon>Microbacteriaceae</taxon>
        <taxon>Microbacterium</taxon>
    </lineage>
</organism>
<evidence type="ECO:0000259" key="1">
    <source>
        <dbReference type="Pfam" id="PF00108"/>
    </source>
</evidence>
<dbReference type="InterPro" id="IPR020616">
    <property type="entry name" value="Thiolase_N"/>
</dbReference>
<dbReference type="InterPro" id="IPR016039">
    <property type="entry name" value="Thiolase-like"/>
</dbReference>
<proteinExistence type="predicted"/>
<dbReference type="Gene3D" id="3.40.47.10">
    <property type="match status" value="1"/>
</dbReference>
<dbReference type="AlphaFoldDB" id="A0A5J5J109"/>
<gene>
    <name evidence="3" type="ORF">F6B43_12520</name>
</gene>
<comment type="caution">
    <text evidence="3">The sequence shown here is derived from an EMBL/GenBank/DDBJ whole genome shotgun (WGS) entry which is preliminary data.</text>
</comment>
<feature type="domain" description="Thiolase C-terminal" evidence="2">
    <location>
        <begin position="262"/>
        <end position="392"/>
    </location>
</feature>
<evidence type="ECO:0000259" key="2">
    <source>
        <dbReference type="Pfam" id="PF22691"/>
    </source>
</evidence>
<dbReference type="PANTHER" id="PTHR42870:SF1">
    <property type="entry name" value="NON-SPECIFIC LIPID-TRANSFER PROTEIN-LIKE 2"/>
    <property type="match status" value="1"/>
</dbReference>
<dbReference type="EMBL" id="VYSA01000002">
    <property type="protein sequence ID" value="KAA9108216.1"/>
    <property type="molecule type" value="Genomic_DNA"/>
</dbReference>
<dbReference type="Proteomes" id="UP000325827">
    <property type="component" value="Unassembled WGS sequence"/>
</dbReference>
<dbReference type="OrthoDB" id="9785768at2"/>
<name>A0A5J5J109_9MICO</name>
<evidence type="ECO:0000313" key="4">
    <source>
        <dbReference type="Proteomes" id="UP000325827"/>
    </source>
</evidence>
<dbReference type="RefSeq" id="WP_150449248.1">
    <property type="nucleotide sequence ID" value="NZ_VYSA01000002.1"/>
</dbReference>
<protein>
    <submittedName>
        <fullName evidence="3">Thiolase family protein</fullName>
    </submittedName>
</protein>
<keyword evidence="4" id="KW-1185">Reference proteome</keyword>
<dbReference type="SUPFAM" id="SSF53901">
    <property type="entry name" value="Thiolase-like"/>
    <property type="match status" value="2"/>
</dbReference>
<dbReference type="GO" id="GO:0016747">
    <property type="term" value="F:acyltransferase activity, transferring groups other than amino-acyl groups"/>
    <property type="evidence" value="ECO:0007669"/>
    <property type="project" value="InterPro"/>
</dbReference>